<dbReference type="AlphaFoldDB" id="A0A3A1Y8X9"/>
<dbReference type="RefSeq" id="WP_222985625.1">
    <property type="nucleotide sequence ID" value="NZ_NRJF01000178.1"/>
</dbReference>
<evidence type="ECO:0000313" key="3">
    <source>
        <dbReference type="Proteomes" id="UP000265964"/>
    </source>
</evidence>
<accession>A0A3A1Y8X9</accession>
<keyword evidence="3" id="KW-1185">Reference proteome</keyword>
<feature type="non-terminal residue" evidence="2">
    <location>
        <position position="1"/>
    </location>
</feature>
<organism evidence="2 3">
    <name type="scientific">Psittacicella gerlachiana</name>
    <dbReference type="NCBI Taxonomy" id="2028574"/>
    <lineage>
        <taxon>Bacteria</taxon>
        <taxon>Pseudomonadati</taxon>
        <taxon>Pseudomonadota</taxon>
        <taxon>Gammaproteobacteria</taxon>
        <taxon>Pasteurellales</taxon>
        <taxon>Psittacicellaceae</taxon>
        <taxon>Psittacicella</taxon>
    </lineage>
</organism>
<dbReference type="EMBL" id="NRJF01000178">
    <property type="protein sequence ID" value="RIY34011.1"/>
    <property type="molecule type" value="Genomic_DNA"/>
</dbReference>
<proteinExistence type="predicted"/>
<evidence type="ECO:0000256" key="1">
    <source>
        <dbReference type="SAM" id="Phobius"/>
    </source>
</evidence>
<gene>
    <name evidence="2" type="ORF">CKF59_05890</name>
</gene>
<keyword evidence="1" id="KW-0472">Membrane</keyword>
<dbReference type="Proteomes" id="UP000265964">
    <property type="component" value="Unassembled WGS sequence"/>
</dbReference>
<sequence>VLLKKVKVSRIKIIILILTSLIALISFVVISLINGYKIYQGRISAKPDLTIIKVDNKNLLSPWTINLEVINFVKKEYLPVDIKNYKELLCQNLGVSDDKCVEHLFKDFKSPQVNSFIQIDSLLTDYFILTSYYKEQSSTLLQKLKVDLTQTDTIVLLLVYKKLAILLENSEKDLRNMEFADLSKTELIKVELAKLQEVYSYDFLTNYQENSKTNPGLKIFNRYFYFALNEQELSTYEILDIIKSQEIAPKIEGQLKNNFNVLYNNFLQVLFYYLDQDISSALLLNSAGFDEFHLERFLIQRVGLIYSLLISKILVELEARSESLSADDQLMVYMATLFNRDPNRFKQKVFHKINWVKYVYSINQEN</sequence>
<keyword evidence="1" id="KW-1133">Transmembrane helix</keyword>
<feature type="transmembrane region" description="Helical" evidence="1">
    <location>
        <begin position="13"/>
        <end position="33"/>
    </location>
</feature>
<keyword evidence="1" id="KW-0812">Transmembrane</keyword>
<reference evidence="2 3" key="1">
    <citation type="submission" date="2017-08" db="EMBL/GenBank/DDBJ databases">
        <title>Reclassification of Bisgaard taxon 37 and 44.</title>
        <authorList>
            <person name="Christensen H."/>
        </authorList>
    </citation>
    <scope>NUCLEOTIDE SEQUENCE [LARGE SCALE GENOMIC DNA]</scope>
    <source>
        <strain evidence="2 3">EEAB3T1</strain>
    </source>
</reference>
<protein>
    <submittedName>
        <fullName evidence="2">Uncharacterized protein</fullName>
    </submittedName>
</protein>
<name>A0A3A1Y8X9_9GAMM</name>
<evidence type="ECO:0000313" key="2">
    <source>
        <dbReference type="EMBL" id="RIY34011.1"/>
    </source>
</evidence>
<comment type="caution">
    <text evidence="2">The sequence shown here is derived from an EMBL/GenBank/DDBJ whole genome shotgun (WGS) entry which is preliminary data.</text>
</comment>